<keyword evidence="1" id="KW-1133">Transmembrane helix</keyword>
<comment type="caution">
    <text evidence="3">The sequence shown here is derived from an EMBL/GenBank/DDBJ whole genome shotgun (WGS) entry which is preliminary data.</text>
</comment>
<dbReference type="PANTHER" id="PTHR40469:SF2">
    <property type="entry name" value="GALACTOSE-BINDING DOMAIN-LIKE SUPERFAMILY PROTEIN"/>
    <property type="match status" value="1"/>
</dbReference>
<dbReference type="CDD" id="cd03143">
    <property type="entry name" value="A4_beta-galactosidase_middle_domain"/>
    <property type="match status" value="1"/>
</dbReference>
<keyword evidence="1" id="KW-0812">Transmembrane</keyword>
<sequence>MRKILKIVLWSVLVLVLVVGGLLGVFIYKVKYGFPVSYETEAPKIDFPTDKPAILLFSKTTGFRHGESIEASKPVIVGLANKNNWFVYETEEGGVFNEAQLAKFSVVIFNNSTGEVINDEQKRALEKYVENGGSLIGIHGAGDDSHHWDWYENNLLGSKFSHHPIDPQFQSADILLDAQADSLITMGIPKTWNHSDEWYVFFENPRQKGFNIQFTINGDSINPSGNILFVKDKNFGMGKDHPIAWSKNIGNGKTFYTSIGHNGVAWKNEHFLKLIENAIKWAL</sequence>
<accession>A0ABW5J8U2</accession>
<dbReference type="Gene3D" id="3.40.50.880">
    <property type="match status" value="1"/>
</dbReference>
<feature type="domain" description="ThuA-like" evidence="2">
    <location>
        <begin position="54"/>
        <end position="282"/>
    </location>
</feature>
<feature type="transmembrane region" description="Helical" evidence="1">
    <location>
        <begin position="7"/>
        <end position="28"/>
    </location>
</feature>
<gene>
    <name evidence="3" type="ORF">ACFSR2_12845</name>
</gene>
<dbReference type="EMBL" id="JBHULC010000011">
    <property type="protein sequence ID" value="MFD2521777.1"/>
    <property type="molecule type" value="Genomic_DNA"/>
</dbReference>
<organism evidence="3 4">
    <name type="scientific">Emticicia soli</name>
    <dbReference type="NCBI Taxonomy" id="2027878"/>
    <lineage>
        <taxon>Bacteria</taxon>
        <taxon>Pseudomonadati</taxon>
        <taxon>Bacteroidota</taxon>
        <taxon>Cytophagia</taxon>
        <taxon>Cytophagales</taxon>
        <taxon>Leadbetterellaceae</taxon>
        <taxon>Emticicia</taxon>
    </lineage>
</organism>
<protein>
    <submittedName>
        <fullName evidence="3">ThuA domain-containing protein</fullName>
    </submittedName>
</protein>
<dbReference type="SUPFAM" id="SSF52317">
    <property type="entry name" value="Class I glutamine amidotransferase-like"/>
    <property type="match status" value="1"/>
</dbReference>
<dbReference type="InterPro" id="IPR029010">
    <property type="entry name" value="ThuA-like"/>
</dbReference>
<dbReference type="PANTHER" id="PTHR40469">
    <property type="entry name" value="SECRETED GLYCOSYL HYDROLASE"/>
    <property type="match status" value="1"/>
</dbReference>
<evidence type="ECO:0000259" key="2">
    <source>
        <dbReference type="Pfam" id="PF06283"/>
    </source>
</evidence>
<proteinExistence type="predicted"/>
<evidence type="ECO:0000313" key="4">
    <source>
        <dbReference type="Proteomes" id="UP001597510"/>
    </source>
</evidence>
<dbReference type="Proteomes" id="UP001597510">
    <property type="component" value="Unassembled WGS sequence"/>
</dbReference>
<keyword evidence="4" id="KW-1185">Reference proteome</keyword>
<evidence type="ECO:0000256" key="1">
    <source>
        <dbReference type="SAM" id="Phobius"/>
    </source>
</evidence>
<dbReference type="InterPro" id="IPR029062">
    <property type="entry name" value="Class_I_gatase-like"/>
</dbReference>
<keyword evidence="1" id="KW-0472">Membrane</keyword>
<evidence type="ECO:0000313" key="3">
    <source>
        <dbReference type="EMBL" id="MFD2521777.1"/>
    </source>
</evidence>
<name>A0ABW5J8U2_9BACT</name>
<reference evidence="4" key="1">
    <citation type="journal article" date="2019" name="Int. J. Syst. Evol. Microbiol.">
        <title>The Global Catalogue of Microorganisms (GCM) 10K type strain sequencing project: providing services to taxonomists for standard genome sequencing and annotation.</title>
        <authorList>
            <consortium name="The Broad Institute Genomics Platform"/>
            <consortium name="The Broad Institute Genome Sequencing Center for Infectious Disease"/>
            <person name="Wu L."/>
            <person name="Ma J."/>
        </authorList>
    </citation>
    <scope>NUCLEOTIDE SEQUENCE [LARGE SCALE GENOMIC DNA]</scope>
    <source>
        <strain evidence="4">KCTC 52344</strain>
    </source>
</reference>
<dbReference type="RefSeq" id="WP_340236052.1">
    <property type="nucleotide sequence ID" value="NZ_JBBEWC010000005.1"/>
</dbReference>
<dbReference type="Pfam" id="PF06283">
    <property type="entry name" value="ThuA"/>
    <property type="match status" value="1"/>
</dbReference>